<name>A0A482XGW8_LAOST</name>
<organism evidence="2 3">
    <name type="scientific">Laodelphax striatellus</name>
    <name type="common">Small brown planthopper</name>
    <name type="synonym">Delphax striatella</name>
    <dbReference type="NCBI Taxonomy" id="195883"/>
    <lineage>
        <taxon>Eukaryota</taxon>
        <taxon>Metazoa</taxon>
        <taxon>Ecdysozoa</taxon>
        <taxon>Arthropoda</taxon>
        <taxon>Hexapoda</taxon>
        <taxon>Insecta</taxon>
        <taxon>Pterygota</taxon>
        <taxon>Neoptera</taxon>
        <taxon>Paraneoptera</taxon>
        <taxon>Hemiptera</taxon>
        <taxon>Auchenorrhyncha</taxon>
        <taxon>Fulgoroidea</taxon>
        <taxon>Delphacidae</taxon>
        <taxon>Criomorphinae</taxon>
        <taxon>Laodelphax</taxon>
    </lineage>
</organism>
<sequence length="326" mass="35668">MASLRQLTVYLKNHGNLSRSLLYSNGSDRSFFTYSSEISNPVDNEPKYVTPEEAVQCIKSCDTVFVSGAASTPVPLVLAMTEHGKAKQLRGVTVCHMHTEGPAPYTNEDCHGIFRSLSFFMAANVRKAVNEGRSDCVPIFLSEIPKLFHKKIVQPDVALIQVSPPDAQGYCSTGTSVDCVKAALTYSKTIIAQINRHMPRTFGDGVIHQSHFDFACEVDTQLPDHASPPLTDDMRRLAKHIAEHLVDDGATLQMGIGAIPDAVLELLVGHKDLGIHSEMFANGVVELVERGVITNANKTIGKGRIVTSFLVGNKRLYDFVNDNPFV</sequence>
<proteinExistence type="predicted"/>
<accession>A0A482XGW8</accession>
<evidence type="ECO:0000259" key="1">
    <source>
        <dbReference type="Pfam" id="PF02550"/>
    </source>
</evidence>
<reference evidence="2 3" key="1">
    <citation type="journal article" date="2017" name="Gigascience">
        <title>Genome sequence of the small brown planthopper, Laodelphax striatellus.</title>
        <authorList>
            <person name="Zhu J."/>
            <person name="Jiang F."/>
            <person name="Wang X."/>
            <person name="Yang P."/>
            <person name="Bao Y."/>
            <person name="Zhao W."/>
            <person name="Wang W."/>
            <person name="Lu H."/>
            <person name="Wang Q."/>
            <person name="Cui N."/>
            <person name="Li J."/>
            <person name="Chen X."/>
            <person name="Luo L."/>
            <person name="Yu J."/>
            <person name="Kang L."/>
            <person name="Cui F."/>
        </authorList>
    </citation>
    <scope>NUCLEOTIDE SEQUENCE [LARGE SCALE GENOMIC DNA]</scope>
    <source>
        <strain evidence="2">Lst14</strain>
    </source>
</reference>
<evidence type="ECO:0000313" key="3">
    <source>
        <dbReference type="Proteomes" id="UP000291343"/>
    </source>
</evidence>
<dbReference type="PANTHER" id="PTHR21432:SF20">
    <property type="entry name" value="ACETYL-COA HYDROLASE"/>
    <property type="match status" value="1"/>
</dbReference>
<feature type="domain" description="Acetyl-CoA hydrolase/transferase N-terminal" evidence="1">
    <location>
        <begin position="47"/>
        <end position="216"/>
    </location>
</feature>
<dbReference type="SUPFAM" id="SSF100950">
    <property type="entry name" value="NagB/RpiA/CoA transferase-like"/>
    <property type="match status" value="2"/>
</dbReference>
<dbReference type="FunCoup" id="A0A482XGW8">
    <property type="interactions" value="528"/>
</dbReference>
<dbReference type="EMBL" id="QKKF02009490">
    <property type="protein sequence ID" value="RZF45275.1"/>
    <property type="molecule type" value="Genomic_DNA"/>
</dbReference>
<keyword evidence="3" id="KW-1185">Reference proteome</keyword>
<dbReference type="InterPro" id="IPR046433">
    <property type="entry name" value="ActCoA_hydro"/>
</dbReference>
<dbReference type="GO" id="GO:0005739">
    <property type="term" value="C:mitochondrion"/>
    <property type="evidence" value="ECO:0007669"/>
    <property type="project" value="TreeGrafter"/>
</dbReference>
<dbReference type="PANTHER" id="PTHR21432">
    <property type="entry name" value="ACETYL-COA HYDROLASE-RELATED"/>
    <property type="match status" value="1"/>
</dbReference>
<dbReference type="Pfam" id="PF02550">
    <property type="entry name" value="AcetylCoA_hydro"/>
    <property type="match status" value="1"/>
</dbReference>
<protein>
    <recommendedName>
        <fullName evidence="1">Acetyl-CoA hydrolase/transferase N-terminal domain-containing protein</fullName>
    </recommendedName>
</protein>
<dbReference type="STRING" id="195883.A0A482XGW8"/>
<dbReference type="GO" id="GO:0008775">
    <property type="term" value="F:acetate CoA-transferase activity"/>
    <property type="evidence" value="ECO:0007669"/>
    <property type="project" value="InterPro"/>
</dbReference>
<dbReference type="OrthoDB" id="10250396at2759"/>
<dbReference type="Gene3D" id="3.40.1080.10">
    <property type="entry name" value="Glutaconate Coenzyme A-transferase"/>
    <property type="match status" value="1"/>
</dbReference>
<dbReference type="InterPro" id="IPR003702">
    <property type="entry name" value="ActCoA_hydro_N"/>
</dbReference>
<dbReference type="AlphaFoldDB" id="A0A482XGW8"/>
<dbReference type="InParanoid" id="A0A482XGW8"/>
<dbReference type="Gene3D" id="3.30.750.70">
    <property type="entry name" value="4-hydroxybutyrate coenzyme like domains"/>
    <property type="match status" value="1"/>
</dbReference>
<dbReference type="SMR" id="A0A482XGW8"/>
<feature type="non-terminal residue" evidence="2">
    <location>
        <position position="326"/>
    </location>
</feature>
<dbReference type="GO" id="GO:0006083">
    <property type="term" value="P:acetate metabolic process"/>
    <property type="evidence" value="ECO:0007669"/>
    <property type="project" value="InterPro"/>
</dbReference>
<dbReference type="InterPro" id="IPR037171">
    <property type="entry name" value="NagB/RpiA_transferase-like"/>
</dbReference>
<comment type="caution">
    <text evidence="2">The sequence shown here is derived from an EMBL/GenBank/DDBJ whole genome shotgun (WGS) entry which is preliminary data.</text>
</comment>
<evidence type="ECO:0000313" key="2">
    <source>
        <dbReference type="EMBL" id="RZF45275.1"/>
    </source>
</evidence>
<dbReference type="Proteomes" id="UP000291343">
    <property type="component" value="Unassembled WGS sequence"/>
</dbReference>
<gene>
    <name evidence="2" type="ORF">LSTR_LSTR013649</name>
</gene>